<organism evidence="1 2">
    <name type="scientific">Nonlabens ulvanivorans</name>
    <name type="common">Persicivirga ulvanivorans</name>
    <dbReference type="NCBI Taxonomy" id="906888"/>
    <lineage>
        <taxon>Bacteria</taxon>
        <taxon>Pseudomonadati</taxon>
        <taxon>Bacteroidota</taxon>
        <taxon>Flavobacteriia</taxon>
        <taxon>Flavobacteriales</taxon>
        <taxon>Flavobacteriaceae</taxon>
        <taxon>Nonlabens</taxon>
    </lineage>
</organism>
<protein>
    <submittedName>
        <fullName evidence="1">Uncharacterized protein</fullName>
    </submittedName>
</protein>
<accession>A0A090Q9C8</accession>
<dbReference type="Proteomes" id="UP000029226">
    <property type="component" value="Unassembled WGS sequence"/>
</dbReference>
<comment type="caution">
    <text evidence="1">The sequence shown here is derived from an EMBL/GenBank/DDBJ whole genome shotgun (WGS) entry which is preliminary data.</text>
</comment>
<dbReference type="EMBL" id="BBMM01000002">
    <property type="protein sequence ID" value="GAK99689.1"/>
    <property type="molecule type" value="Genomic_DNA"/>
</dbReference>
<reference evidence="1 2" key="1">
    <citation type="journal article" date="2014" name="Genome Announc.">
        <title>Draft Genome Sequences of Marine Flavobacterium Nonlabens Strains NR17, NR24, NR27, NR32, NR33, and Ara13.</title>
        <authorList>
            <person name="Nakanishi M."/>
            <person name="Meirelles P."/>
            <person name="Suzuki R."/>
            <person name="Takatani N."/>
            <person name="Mino S."/>
            <person name="Suda W."/>
            <person name="Oshima K."/>
            <person name="Hattori M."/>
            <person name="Ohkuma M."/>
            <person name="Hosokawa M."/>
            <person name="Miyashita K."/>
            <person name="Thompson F.L."/>
            <person name="Niwa A."/>
            <person name="Sawabe T."/>
            <person name="Sawabe T."/>
        </authorList>
    </citation>
    <scope>NUCLEOTIDE SEQUENCE [LARGE SCALE GENOMIC DNA]</scope>
    <source>
        <strain evidence="2">JCM19314</strain>
    </source>
</reference>
<name>A0A090Q9C8_NONUL</name>
<dbReference type="AlphaFoldDB" id="A0A090Q9C8"/>
<gene>
    <name evidence="1" type="ORF">JCM19314_3734</name>
</gene>
<sequence>MKHIVIELTNEQHEVIKTEISKQMLANFENEVQTGLEITLTCIEGFLSSLELKLQEVTEIGDVTWSMG</sequence>
<evidence type="ECO:0000313" key="1">
    <source>
        <dbReference type="EMBL" id="GAK99689.1"/>
    </source>
</evidence>
<proteinExistence type="predicted"/>
<evidence type="ECO:0000313" key="2">
    <source>
        <dbReference type="Proteomes" id="UP000029226"/>
    </source>
</evidence>